<dbReference type="EMBL" id="LBWP01000016">
    <property type="protein sequence ID" value="KKR10698.1"/>
    <property type="molecule type" value="Genomic_DNA"/>
</dbReference>
<dbReference type="STRING" id="1618550.UT39_C0016G0003"/>
<comment type="catalytic activity">
    <reaction evidence="1 4 5">
        <text>[protein]-peptidylproline (omega=180) = [protein]-peptidylproline (omega=0)</text>
        <dbReference type="Rhea" id="RHEA:16237"/>
        <dbReference type="Rhea" id="RHEA-COMP:10747"/>
        <dbReference type="Rhea" id="RHEA-COMP:10748"/>
        <dbReference type="ChEBI" id="CHEBI:83833"/>
        <dbReference type="ChEBI" id="CHEBI:83834"/>
        <dbReference type="EC" id="5.2.1.8"/>
    </reaction>
</comment>
<dbReference type="PROSITE" id="PS50059">
    <property type="entry name" value="FKBP_PPIASE"/>
    <property type="match status" value="1"/>
</dbReference>
<dbReference type="PANTHER" id="PTHR45779">
    <property type="entry name" value="PEPTIDYLPROLYL ISOMERASE"/>
    <property type="match status" value="1"/>
</dbReference>
<keyword evidence="6" id="KW-1133">Transmembrane helix</keyword>
<dbReference type="PANTHER" id="PTHR45779:SF7">
    <property type="entry name" value="PEPTIDYLPROLYL ISOMERASE"/>
    <property type="match status" value="1"/>
</dbReference>
<keyword evidence="3 4" id="KW-0413">Isomerase</keyword>
<evidence type="ECO:0000256" key="2">
    <source>
        <dbReference type="ARBA" id="ARBA00023110"/>
    </source>
</evidence>
<dbReference type="InterPro" id="IPR046357">
    <property type="entry name" value="PPIase_dom_sf"/>
</dbReference>
<gene>
    <name evidence="8" type="ORF">UT39_C0016G0003</name>
</gene>
<evidence type="ECO:0000313" key="8">
    <source>
        <dbReference type="EMBL" id="KKR10698.1"/>
    </source>
</evidence>
<dbReference type="Proteomes" id="UP000034246">
    <property type="component" value="Unassembled WGS sequence"/>
</dbReference>
<keyword evidence="2 4" id="KW-0697">Rotamase</keyword>
<name>A0A0G0N5M4_9BACT</name>
<feature type="domain" description="PPIase FKBP-type" evidence="7">
    <location>
        <begin position="78"/>
        <end position="166"/>
    </location>
</feature>
<evidence type="ECO:0000259" key="7">
    <source>
        <dbReference type="PROSITE" id="PS50059"/>
    </source>
</evidence>
<reference evidence="8 9" key="1">
    <citation type="journal article" date="2015" name="Nature">
        <title>rRNA introns, odd ribosomes, and small enigmatic genomes across a large radiation of phyla.</title>
        <authorList>
            <person name="Brown C.T."/>
            <person name="Hug L.A."/>
            <person name="Thomas B.C."/>
            <person name="Sharon I."/>
            <person name="Castelle C.J."/>
            <person name="Singh A."/>
            <person name="Wilkins M.J."/>
            <person name="Williams K.H."/>
            <person name="Banfield J.F."/>
        </authorList>
    </citation>
    <scope>NUCLEOTIDE SEQUENCE [LARGE SCALE GENOMIC DNA]</scope>
</reference>
<evidence type="ECO:0000256" key="3">
    <source>
        <dbReference type="ARBA" id="ARBA00023235"/>
    </source>
</evidence>
<dbReference type="InterPro" id="IPR044609">
    <property type="entry name" value="FKBP2/11"/>
</dbReference>
<dbReference type="AlphaFoldDB" id="A0A0G0N5M4"/>
<keyword evidence="6" id="KW-0812">Transmembrane</keyword>
<proteinExistence type="inferred from homology"/>
<evidence type="ECO:0000256" key="6">
    <source>
        <dbReference type="SAM" id="Phobius"/>
    </source>
</evidence>
<comment type="caution">
    <text evidence="8">The sequence shown here is derived from an EMBL/GenBank/DDBJ whole genome shotgun (WGS) entry which is preliminary data.</text>
</comment>
<dbReference type="Pfam" id="PF00254">
    <property type="entry name" value="FKBP_C"/>
    <property type="match status" value="1"/>
</dbReference>
<protein>
    <recommendedName>
        <fullName evidence="5">Peptidyl-prolyl cis-trans isomerase</fullName>
        <ecNumber evidence="5">5.2.1.8</ecNumber>
    </recommendedName>
</protein>
<evidence type="ECO:0000313" key="9">
    <source>
        <dbReference type="Proteomes" id="UP000034246"/>
    </source>
</evidence>
<dbReference type="FunFam" id="3.10.50.40:FF:000006">
    <property type="entry name" value="Peptidyl-prolyl cis-trans isomerase"/>
    <property type="match status" value="1"/>
</dbReference>
<comment type="similarity">
    <text evidence="5">Belongs to the FKBP-type PPIase family.</text>
</comment>
<evidence type="ECO:0000256" key="4">
    <source>
        <dbReference type="PROSITE-ProRule" id="PRU00277"/>
    </source>
</evidence>
<dbReference type="EC" id="5.2.1.8" evidence="5"/>
<dbReference type="GO" id="GO:0003755">
    <property type="term" value="F:peptidyl-prolyl cis-trans isomerase activity"/>
    <property type="evidence" value="ECO:0007669"/>
    <property type="project" value="UniProtKB-UniRule"/>
</dbReference>
<evidence type="ECO:0000256" key="1">
    <source>
        <dbReference type="ARBA" id="ARBA00000971"/>
    </source>
</evidence>
<keyword evidence="6" id="KW-0472">Membrane</keyword>
<dbReference type="Gene3D" id="3.10.50.40">
    <property type="match status" value="1"/>
</dbReference>
<dbReference type="InterPro" id="IPR001179">
    <property type="entry name" value="PPIase_FKBP_dom"/>
</dbReference>
<dbReference type="PATRIC" id="fig|1618550.3.peg.887"/>
<sequence>MLQSINMKKVVEVKQTKIVFNWKYVLPVAGSFFVLTGLVFYLMYSNGSTISNMQITQTQKDMVKEDILIGNGTEAVDGKTITVNYEGTLEDGTKFDSSYDRDQPFSFTLGEGGVIKGWDLGVLGMKVGGKRKLIIPANLAYGETGSPPIIPPNATLIFTVELLKVE</sequence>
<organism evidence="8 9">
    <name type="scientific">Candidatus Woesebacteria bacterium GW2011_GWA1_39_21</name>
    <dbReference type="NCBI Taxonomy" id="1618550"/>
    <lineage>
        <taxon>Bacteria</taxon>
        <taxon>Candidatus Woeseibacteriota</taxon>
    </lineage>
</organism>
<evidence type="ECO:0000256" key="5">
    <source>
        <dbReference type="RuleBase" id="RU003915"/>
    </source>
</evidence>
<dbReference type="SUPFAM" id="SSF54534">
    <property type="entry name" value="FKBP-like"/>
    <property type="match status" value="1"/>
</dbReference>
<accession>A0A0G0N5M4</accession>
<feature type="transmembrane region" description="Helical" evidence="6">
    <location>
        <begin position="24"/>
        <end position="44"/>
    </location>
</feature>